<organism evidence="1 2">
    <name type="scientific">Chthoniobacter flavus Ellin428</name>
    <dbReference type="NCBI Taxonomy" id="497964"/>
    <lineage>
        <taxon>Bacteria</taxon>
        <taxon>Pseudomonadati</taxon>
        <taxon>Verrucomicrobiota</taxon>
        <taxon>Spartobacteria</taxon>
        <taxon>Chthoniobacterales</taxon>
        <taxon>Chthoniobacteraceae</taxon>
        <taxon>Chthoniobacter</taxon>
    </lineage>
</organism>
<comment type="caution">
    <text evidence="1">The sequence shown here is derived from an EMBL/GenBank/DDBJ whole genome shotgun (WGS) entry which is preliminary data.</text>
</comment>
<gene>
    <name evidence="1" type="ORF">CfE428DRAFT_0321</name>
</gene>
<evidence type="ECO:0000313" key="2">
    <source>
        <dbReference type="Proteomes" id="UP000005824"/>
    </source>
</evidence>
<reference evidence="1 2" key="1">
    <citation type="journal article" date="2011" name="J. Bacteriol.">
        <title>Genome sequence of Chthoniobacter flavus Ellin428, an aerobic heterotrophic soil bacterium.</title>
        <authorList>
            <person name="Kant R."/>
            <person name="van Passel M.W."/>
            <person name="Palva A."/>
            <person name="Lucas S."/>
            <person name="Lapidus A."/>
            <person name="Glavina Del Rio T."/>
            <person name="Dalin E."/>
            <person name="Tice H."/>
            <person name="Bruce D."/>
            <person name="Goodwin L."/>
            <person name="Pitluck S."/>
            <person name="Larimer F.W."/>
            <person name="Land M.L."/>
            <person name="Hauser L."/>
            <person name="Sangwan P."/>
            <person name="de Vos W.M."/>
            <person name="Janssen P.H."/>
            <person name="Smidt H."/>
        </authorList>
    </citation>
    <scope>NUCLEOTIDE SEQUENCE [LARGE SCALE GENOMIC DNA]</scope>
    <source>
        <strain evidence="1 2">Ellin428</strain>
    </source>
</reference>
<sequence length="97" mass="9239">MAPVSATGVGDLAALAVDELFVGAGATADGDPLALSEGVAITDESAGGFFGVAPGKEPAEIRARGAQTGKHFGSEGFGVVWVGAAMLALVGHGGGGS</sequence>
<proteinExistence type="predicted"/>
<dbReference type="Proteomes" id="UP000005824">
    <property type="component" value="Unassembled WGS sequence"/>
</dbReference>
<keyword evidence="2" id="KW-1185">Reference proteome</keyword>
<dbReference type="EMBL" id="ABVL01000001">
    <property type="protein sequence ID" value="EDY22196.1"/>
    <property type="molecule type" value="Genomic_DNA"/>
</dbReference>
<dbReference type="InParanoid" id="B4CUF8"/>
<accession>B4CUF8</accession>
<name>B4CUF8_9BACT</name>
<dbReference type="AlphaFoldDB" id="B4CUF8"/>
<protein>
    <submittedName>
        <fullName evidence="1">Uncharacterized protein</fullName>
    </submittedName>
</protein>
<evidence type="ECO:0000313" key="1">
    <source>
        <dbReference type="EMBL" id="EDY22196.1"/>
    </source>
</evidence>